<dbReference type="AlphaFoldDB" id="A0A2S0PD33"/>
<dbReference type="PROSITE" id="PS50173">
    <property type="entry name" value="UMUC"/>
    <property type="match status" value="1"/>
</dbReference>
<dbReference type="InterPro" id="IPR017961">
    <property type="entry name" value="DNA_pol_Y-fam_little_finger"/>
</dbReference>
<keyword evidence="8" id="KW-1185">Reference proteome</keyword>
<dbReference type="GO" id="GO:0005829">
    <property type="term" value="C:cytosol"/>
    <property type="evidence" value="ECO:0007669"/>
    <property type="project" value="TreeGrafter"/>
</dbReference>
<keyword evidence="4" id="KW-0234">DNA repair</keyword>
<dbReference type="GO" id="GO:0006281">
    <property type="term" value="P:DNA repair"/>
    <property type="evidence" value="ECO:0007669"/>
    <property type="project" value="UniProtKB-KW"/>
</dbReference>
<dbReference type="RefSeq" id="WP_107889845.1">
    <property type="nucleotide sequence ID" value="NZ_CP028519.1"/>
</dbReference>
<reference evidence="7 8" key="1">
    <citation type="submission" date="2018-04" db="EMBL/GenBank/DDBJ databases">
        <title>Denitrifier Microvirgula.</title>
        <authorList>
            <person name="Anderson E."/>
            <person name="Jang J."/>
            <person name="Ishii S."/>
        </authorList>
    </citation>
    <scope>NUCLEOTIDE SEQUENCE [LARGE SCALE GENOMIC DNA]</scope>
    <source>
        <strain evidence="7 8">BE2.4</strain>
    </source>
</reference>
<organism evidence="7 8">
    <name type="scientific">Microvirgula aerodenitrificans</name>
    <dbReference type="NCBI Taxonomy" id="57480"/>
    <lineage>
        <taxon>Bacteria</taxon>
        <taxon>Pseudomonadati</taxon>
        <taxon>Pseudomonadota</taxon>
        <taxon>Betaproteobacteria</taxon>
        <taxon>Neisseriales</taxon>
        <taxon>Aquaspirillaceae</taxon>
        <taxon>Microvirgula</taxon>
    </lineage>
</organism>
<dbReference type="Pfam" id="PF13438">
    <property type="entry name" value="DUF4113"/>
    <property type="match status" value="1"/>
</dbReference>
<dbReference type="InterPro" id="IPR043128">
    <property type="entry name" value="Rev_trsase/Diguanyl_cyclase"/>
</dbReference>
<sequence>MTTFALVDGNTFYASCERVFRPDLAGRPIVVLSNNDGCVVARSAEARALGIKGFVPYFEVAGLCRRHGVEVFSSNYALYGDMSRRMMAILAEHVPAQDVYSIDECFLDLSGLPDRDVLTRRLRSDVWRRIGIPTCVGVGASKTLAKLANHIAKSRPEWDGVFDWDWAGTAERERLLAGIEARRIWGVGRHLGTRLADMGIHSALDLARADPHRIKRAFNVVVERIVAELGGVSCLDMEDVAPPRQQIISSRSFARPLNDYTAVHASVSHHVARAAEKLRRQGSVAGSIGVSIRSSPFRDAPCHGWRVMPLIYPSDDTLTLADAAARALRTIWRDGPLYQKAGVVLMDLGPRTVQQQDLLLAPPDPRRARLMAALDAVNRQFGRDTLRLAAEQASEQWHMRQQWRSPRYTTRWDELLVVR</sequence>
<dbReference type="PANTHER" id="PTHR11076:SF34">
    <property type="entry name" value="PROTEIN UMUC"/>
    <property type="match status" value="1"/>
</dbReference>
<dbReference type="InterPro" id="IPR025188">
    <property type="entry name" value="DUF4113"/>
</dbReference>
<dbReference type="Gene3D" id="1.10.150.20">
    <property type="entry name" value="5' to 3' exonuclease, C-terminal subdomain"/>
    <property type="match status" value="1"/>
</dbReference>
<proteinExistence type="inferred from homology"/>
<feature type="domain" description="UmuC" evidence="6">
    <location>
        <begin position="4"/>
        <end position="188"/>
    </location>
</feature>
<dbReference type="Gene3D" id="3.30.70.270">
    <property type="match status" value="1"/>
</dbReference>
<name>A0A2S0PD33_9NEIS</name>
<dbReference type="GO" id="GO:0003684">
    <property type="term" value="F:damaged DNA binding"/>
    <property type="evidence" value="ECO:0007669"/>
    <property type="project" value="InterPro"/>
</dbReference>
<dbReference type="Gene3D" id="3.40.1170.60">
    <property type="match status" value="1"/>
</dbReference>
<dbReference type="EMBL" id="CP028519">
    <property type="protein sequence ID" value="AVY95255.1"/>
    <property type="molecule type" value="Genomic_DNA"/>
</dbReference>
<accession>A0A2S0PD33</accession>
<dbReference type="InterPro" id="IPR050116">
    <property type="entry name" value="DNA_polymerase-Y"/>
</dbReference>
<dbReference type="OrthoDB" id="9808813at2"/>
<keyword evidence="2" id="KW-0227">DNA damage</keyword>
<gene>
    <name evidence="7" type="ORF">DAI18_15325</name>
</gene>
<dbReference type="InterPro" id="IPR001126">
    <property type="entry name" value="UmuC"/>
</dbReference>
<evidence type="ECO:0000256" key="1">
    <source>
        <dbReference type="ARBA" id="ARBA00010945"/>
    </source>
</evidence>
<evidence type="ECO:0000313" key="7">
    <source>
        <dbReference type="EMBL" id="AVY95255.1"/>
    </source>
</evidence>
<evidence type="ECO:0000256" key="5">
    <source>
        <dbReference type="ARBA" id="ARBA00023236"/>
    </source>
</evidence>
<dbReference type="InterPro" id="IPR043502">
    <property type="entry name" value="DNA/RNA_pol_sf"/>
</dbReference>
<evidence type="ECO:0000256" key="2">
    <source>
        <dbReference type="ARBA" id="ARBA00022763"/>
    </source>
</evidence>
<dbReference type="GO" id="GO:0003887">
    <property type="term" value="F:DNA-directed DNA polymerase activity"/>
    <property type="evidence" value="ECO:0007669"/>
    <property type="project" value="TreeGrafter"/>
</dbReference>
<protein>
    <submittedName>
        <fullName evidence="7">DNA polymerase V subunit UmuC</fullName>
    </submittedName>
</protein>
<evidence type="ECO:0000313" key="8">
    <source>
        <dbReference type="Proteomes" id="UP000244173"/>
    </source>
</evidence>
<dbReference type="GO" id="GO:0042276">
    <property type="term" value="P:error-prone translesion synthesis"/>
    <property type="evidence" value="ECO:0007669"/>
    <property type="project" value="TreeGrafter"/>
</dbReference>
<keyword evidence="3" id="KW-0741">SOS mutagenesis</keyword>
<dbReference type="KEGG" id="maer:DAI18_15325"/>
<evidence type="ECO:0000259" key="6">
    <source>
        <dbReference type="PROSITE" id="PS50173"/>
    </source>
</evidence>
<dbReference type="Proteomes" id="UP000244173">
    <property type="component" value="Chromosome"/>
</dbReference>
<comment type="similarity">
    <text evidence="1">Belongs to the DNA polymerase type-Y family.</text>
</comment>
<dbReference type="PANTHER" id="PTHR11076">
    <property type="entry name" value="DNA REPAIR POLYMERASE UMUC / TRANSFERASE FAMILY MEMBER"/>
    <property type="match status" value="1"/>
</dbReference>
<dbReference type="STRING" id="1122240.GCA_000620105_02089"/>
<keyword evidence="5" id="KW-0742">SOS response</keyword>
<evidence type="ECO:0000256" key="3">
    <source>
        <dbReference type="ARBA" id="ARBA00023199"/>
    </source>
</evidence>
<dbReference type="CDD" id="cd01700">
    <property type="entry name" value="PolY_Pol_V_umuC"/>
    <property type="match status" value="1"/>
</dbReference>
<dbReference type="SUPFAM" id="SSF56672">
    <property type="entry name" value="DNA/RNA polymerases"/>
    <property type="match status" value="1"/>
</dbReference>
<dbReference type="GO" id="GO:0009432">
    <property type="term" value="P:SOS response"/>
    <property type="evidence" value="ECO:0007669"/>
    <property type="project" value="UniProtKB-KW"/>
</dbReference>
<dbReference type="Pfam" id="PF00817">
    <property type="entry name" value="IMS"/>
    <property type="match status" value="1"/>
</dbReference>
<dbReference type="Pfam" id="PF11799">
    <property type="entry name" value="IMS_C"/>
    <property type="match status" value="1"/>
</dbReference>
<evidence type="ECO:0000256" key="4">
    <source>
        <dbReference type="ARBA" id="ARBA00023204"/>
    </source>
</evidence>